<dbReference type="GO" id="GO:0016787">
    <property type="term" value="F:hydrolase activity"/>
    <property type="evidence" value="ECO:0007669"/>
    <property type="project" value="UniProtKB-KW"/>
</dbReference>
<protein>
    <submittedName>
        <fullName evidence="1">Alpha/beta hydrolase</fullName>
    </submittedName>
</protein>
<dbReference type="EMBL" id="NVVJ01000046">
    <property type="protein sequence ID" value="PCJ22989.1"/>
    <property type="molecule type" value="Genomic_DNA"/>
</dbReference>
<organism evidence="1 2">
    <name type="scientific">SAR86 cluster bacterium</name>
    <dbReference type="NCBI Taxonomy" id="2030880"/>
    <lineage>
        <taxon>Bacteria</taxon>
        <taxon>Pseudomonadati</taxon>
        <taxon>Pseudomonadota</taxon>
        <taxon>Gammaproteobacteria</taxon>
        <taxon>SAR86 cluster</taxon>
    </lineage>
</organism>
<dbReference type="Proteomes" id="UP000218327">
    <property type="component" value="Unassembled WGS sequence"/>
</dbReference>
<keyword evidence="1" id="KW-0378">Hydrolase</keyword>
<dbReference type="SUPFAM" id="SSF53474">
    <property type="entry name" value="alpha/beta-Hydrolases"/>
    <property type="match status" value="1"/>
</dbReference>
<comment type="caution">
    <text evidence="1">The sequence shown here is derived from an EMBL/GenBank/DDBJ whole genome shotgun (WGS) entry which is preliminary data.</text>
</comment>
<sequence length="219" mass="24825">MNRLLKLKFLIFLIFPVYTFGQEVYTQLPSEINVSEKYVFYVHGLIVEGDNQTPEHPEYGIYDFPSIKEKIFEIGGFNLIAHHRPKDTDIDEYVDLFSSWVSSLLESGVPASNITLIGFSRGSHLAALTAARFNSHSINTVLMAGCFNGDMIFDPPVTLGGRLLSIYETTDTLGSCQKLASRSKLKTFDEHYITTGLKHGAFYRPLEAWLVHIREWVLK</sequence>
<accession>A0A2A5AUR5</accession>
<dbReference type="AlphaFoldDB" id="A0A2A5AUR5"/>
<name>A0A2A5AUR5_9GAMM</name>
<dbReference type="InterPro" id="IPR029058">
    <property type="entry name" value="AB_hydrolase_fold"/>
</dbReference>
<evidence type="ECO:0000313" key="2">
    <source>
        <dbReference type="Proteomes" id="UP000218327"/>
    </source>
</evidence>
<dbReference type="Gene3D" id="3.40.50.1820">
    <property type="entry name" value="alpha/beta hydrolase"/>
    <property type="match status" value="1"/>
</dbReference>
<evidence type="ECO:0000313" key="1">
    <source>
        <dbReference type="EMBL" id="PCJ22989.1"/>
    </source>
</evidence>
<gene>
    <name evidence="1" type="ORF">COA96_12810</name>
</gene>
<proteinExistence type="predicted"/>
<reference evidence="2" key="1">
    <citation type="submission" date="2017-08" db="EMBL/GenBank/DDBJ databases">
        <title>A dynamic microbial community with high functional redundancy inhabits the cold, oxic subseafloor aquifer.</title>
        <authorList>
            <person name="Tully B.J."/>
            <person name="Wheat C.G."/>
            <person name="Glazer B.T."/>
            <person name="Huber J.A."/>
        </authorList>
    </citation>
    <scope>NUCLEOTIDE SEQUENCE [LARGE SCALE GENOMIC DNA]</scope>
</reference>